<evidence type="ECO:0000256" key="1">
    <source>
        <dbReference type="ARBA" id="ARBA00023015"/>
    </source>
</evidence>
<keyword evidence="1" id="KW-0805">Transcription regulation</keyword>
<keyword evidence="3" id="KW-0804">Transcription</keyword>
<dbReference type="NCBIfam" id="NF033788">
    <property type="entry name" value="HTH_metalloreg"/>
    <property type="match status" value="1"/>
</dbReference>
<keyword evidence="2" id="KW-0238">DNA-binding</keyword>
<dbReference type="InterPro" id="IPR001845">
    <property type="entry name" value="HTH_ArsR_DNA-bd_dom"/>
</dbReference>
<dbReference type="GO" id="GO:0003700">
    <property type="term" value="F:DNA-binding transcription factor activity"/>
    <property type="evidence" value="ECO:0007669"/>
    <property type="project" value="InterPro"/>
</dbReference>
<dbReference type="Pfam" id="PF12840">
    <property type="entry name" value="HTH_20"/>
    <property type="match status" value="1"/>
</dbReference>
<dbReference type="CDD" id="cd00090">
    <property type="entry name" value="HTH_ARSR"/>
    <property type="match status" value="1"/>
</dbReference>
<dbReference type="STRING" id="1441095.AM592_17465"/>
<evidence type="ECO:0000256" key="3">
    <source>
        <dbReference type="ARBA" id="ARBA00023163"/>
    </source>
</evidence>
<dbReference type="InterPro" id="IPR051081">
    <property type="entry name" value="HTH_MetalResp_TranReg"/>
</dbReference>
<dbReference type="InterPro" id="IPR011991">
    <property type="entry name" value="ArsR-like_HTH"/>
</dbReference>
<dbReference type="SUPFAM" id="SSF46785">
    <property type="entry name" value="Winged helix' DNA-binding domain"/>
    <property type="match status" value="1"/>
</dbReference>
<dbReference type="PATRIC" id="fig|1441095.3.peg.3874"/>
<dbReference type="Proteomes" id="UP000067625">
    <property type="component" value="Chromosome"/>
</dbReference>
<protein>
    <submittedName>
        <fullName evidence="5">Transcriptional regulator</fullName>
    </submittedName>
</protein>
<gene>
    <name evidence="5" type="ORF">AM592_17465</name>
</gene>
<feature type="domain" description="HTH arsR-type" evidence="4">
    <location>
        <begin position="3"/>
        <end position="95"/>
    </location>
</feature>
<dbReference type="SMART" id="SM00418">
    <property type="entry name" value="HTH_ARSR"/>
    <property type="match status" value="1"/>
</dbReference>
<dbReference type="EMBL" id="CP012600">
    <property type="protein sequence ID" value="ALC83154.1"/>
    <property type="molecule type" value="Genomic_DNA"/>
</dbReference>
<dbReference type="GO" id="GO:0003677">
    <property type="term" value="F:DNA binding"/>
    <property type="evidence" value="ECO:0007669"/>
    <property type="project" value="UniProtKB-KW"/>
</dbReference>
<dbReference type="InterPro" id="IPR036390">
    <property type="entry name" value="WH_DNA-bd_sf"/>
</dbReference>
<evidence type="ECO:0000313" key="6">
    <source>
        <dbReference type="Proteomes" id="UP000067625"/>
    </source>
</evidence>
<dbReference type="Gene3D" id="1.10.10.10">
    <property type="entry name" value="Winged helix-like DNA-binding domain superfamily/Winged helix DNA-binding domain"/>
    <property type="match status" value="1"/>
</dbReference>
<accession>A0A0M4FLW2</accession>
<reference evidence="5 6" key="2">
    <citation type="journal article" date="2016" name="Int. J. Syst. Evol. Microbiol.">
        <title>Bacillus gobiensis sp. nov., isolated from a soil sample.</title>
        <authorList>
            <person name="Liu B."/>
            <person name="Liu G.H."/>
            <person name="Cetin S."/>
            <person name="Schumann P."/>
            <person name="Pan Z.Z."/>
            <person name="Chen Q.Q."/>
        </authorList>
    </citation>
    <scope>NUCLEOTIDE SEQUENCE [LARGE SCALE GENOMIC DNA]</scope>
    <source>
        <strain evidence="5 6">FJAT-4402</strain>
    </source>
</reference>
<evidence type="ECO:0000259" key="4">
    <source>
        <dbReference type="PROSITE" id="PS50987"/>
    </source>
</evidence>
<dbReference type="InterPro" id="IPR036388">
    <property type="entry name" value="WH-like_DNA-bd_sf"/>
</dbReference>
<organism evidence="5 6">
    <name type="scientific">Bacillus gobiensis</name>
    <dbReference type="NCBI Taxonomy" id="1441095"/>
    <lineage>
        <taxon>Bacteria</taxon>
        <taxon>Bacillati</taxon>
        <taxon>Bacillota</taxon>
        <taxon>Bacilli</taxon>
        <taxon>Bacillales</taxon>
        <taxon>Bacillaceae</taxon>
        <taxon>Bacillus</taxon>
    </lineage>
</organism>
<dbReference type="PANTHER" id="PTHR33154">
    <property type="entry name" value="TRANSCRIPTIONAL REGULATOR, ARSR FAMILY"/>
    <property type="match status" value="1"/>
</dbReference>
<evidence type="ECO:0000313" key="5">
    <source>
        <dbReference type="EMBL" id="ALC83154.1"/>
    </source>
</evidence>
<reference evidence="6" key="1">
    <citation type="submission" date="2015-08" db="EMBL/GenBank/DDBJ databases">
        <title>Genome sequencing project for genomic taxonomy and phylogenomics of Bacillus-like bacteria.</title>
        <authorList>
            <person name="Liu B."/>
            <person name="Wang J."/>
            <person name="Zhu Y."/>
            <person name="Liu G."/>
            <person name="Chen Q."/>
            <person name="Chen Z."/>
            <person name="Lan J."/>
            <person name="Che J."/>
            <person name="Ge C."/>
            <person name="Shi H."/>
            <person name="Pan Z."/>
            <person name="Liu X."/>
        </authorList>
    </citation>
    <scope>NUCLEOTIDE SEQUENCE [LARGE SCALE GENOMIC DNA]</scope>
    <source>
        <strain evidence="6">FJAT-4402</strain>
    </source>
</reference>
<dbReference type="PANTHER" id="PTHR33154:SF25">
    <property type="entry name" value="LMO0101 PROTEIN"/>
    <property type="match status" value="1"/>
</dbReference>
<dbReference type="PROSITE" id="PS50987">
    <property type="entry name" value="HTH_ARSR_2"/>
    <property type="match status" value="1"/>
</dbReference>
<dbReference type="PRINTS" id="PR00778">
    <property type="entry name" value="HTHARSR"/>
</dbReference>
<sequence>MNIKLSEDQIRVQIFKALADESRLAIVRTLYKNQRELSCGEVGEQCNIVKTTASYHFRTLREAGLTIVRKDSRTRYIRLNLETFQKYLPDFLDTL</sequence>
<dbReference type="AlphaFoldDB" id="A0A0M4FLW2"/>
<evidence type="ECO:0000256" key="2">
    <source>
        <dbReference type="ARBA" id="ARBA00023125"/>
    </source>
</evidence>
<dbReference type="RefSeq" id="WP_053604990.1">
    <property type="nucleotide sequence ID" value="NZ_CP012600.1"/>
</dbReference>
<keyword evidence="6" id="KW-1185">Reference proteome</keyword>
<name>A0A0M4FLW2_9BACI</name>
<proteinExistence type="predicted"/>